<reference evidence="2 3" key="1">
    <citation type="journal article" date="2011" name="Proc. Natl. Acad. Sci. U.S.A.">
        <title>Genome and transcriptome analyses of the mountain pine beetle-fungal symbiont Grosmannia clavigera, a lodgepole pine pathogen.</title>
        <authorList>
            <person name="DiGuistini S."/>
            <person name="Wang Y."/>
            <person name="Liao N.Y."/>
            <person name="Taylor G."/>
            <person name="Tanguay P."/>
            <person name="Feau N."/>
            <person name="Henrissat B."/>
            <person name="Chan S.K."/>
            <person name="Hesse-Orce U."/>
            <person name="Alamouti S.M."/>
            <person name="Tsui C.K.M."/>
            <person name="Docking R.T."/>
            <person name="Levasseur A."/>
            <person name="Haridas S."/>
            <person name="Robertson G."/>
            <person name="Birol I."/>
            <person name="Holt R.A."/>
            <person name="Marra M.A."/>
            <person name="Hamelin R.C."/>
            <person name="Hirst M."/>
            <person name="Jones S.J.M."/>
            <person name="Bohlmann J."/>
            <person name="Breuil C."/>
        </authorList>
    </citation>
    <scope>NUCLEOTIDE SEQUENCE [LARGE SCALE GENOMIC DNA]</scope>
    <source>
        <strain evidence="3">kw1407 / UAMH 11150</strain>
    </source>
</reference>
<feature type="compositionally biased region" description="Polar residues" evidence="1">
    <location>
        <begin position="44"/>
        <end position="65"/>
    </location>
</feature>
<dbReference type="Proteomes" id="UP000007796">
    <property type="component" value="Unassembled WGS sequence"/>
</dbReference>
<dbReference type="RefSeq" id="XP_014170270.1">
    <property type="nucleotide sequence ID" value="XM_014314795.1"/>
</dbReference>
<name>F0XNE2_GROCL</name>
<dbReference type="AlphaFoldDB" id="F0XNE2"/>
<evidence type="ECO:0000256" key="1">
    <source>
        <dbReference type="SAM" id="MobiDB-lite"/>
    </source>
</evidence>
<gene>
    <name evidence="2" type="ORF">CMQ_1869</name>
</gene>
<feature type="region of interest" description="Disordered" evidence="1">
    <location>
        <begin position="1"/>
        <end position="82"/>
    </location>
</feature>
<evidence type="ECO:0000313" key="3">
    <source>
        <dbReference type="Proteomes" id="UP000007796"/>
    </source>
</evidence>
<proteinExistence type="predicted"/>
<accession>F0XNE2</accession>
<evidence type="ECO:0000313" key="2">
    <source>
        <dbReference type="EMBL" id="EFX00788.1"/>
    </source>
</evidence>
<protein>
    <submittedName>
        <fullName evidence="2">Uncharacterized protein</fullName>
    </submittedName>
</protein>
<feature type="compositionally biased region" description="Basic and acidic residues" evidence="1">
    <location>
        <begin position="68"/>
        <end position="80"/>
    </location>
</feature>
<keyword evidence="3" id="KW-1185">Reference proteome</keyword>
<sequence length="107" mass="11585">MHATATQSLSRRFAESPDFRPDAHSLTRGFDRTQLRGRPAEPTQAHQTASSAHLQSDEAAQQNGVLHSDTHCPIPRDKLDVPQNMHVPSMAHSCSTPVLPPVSGLGT</sequence>
<feature type="compositionally biased region" description="Polar residues" evidence="1">
    <location>
        <begin position="1"/>
        <end position="10"/>
    </location>
</feature>
<dbReference type="EMBL" id="GL629795">
    <property type="protein sequence ID" value="EFX00788.1"/>
    <property type="molecule type" value="Genomic_DNA"/>
</dbReference>
<organism evidence="3">
    <name type="scientific">Grosmannia clavigera (strain kw1407 / UAMH 11150)</name>
    <name type="common">Blue stain fungus</name>
    <name type="synonym">Graphiocladiella clavigera</name>
    <dbReference type="NCBI Taxonomy" id="655863"/>
    <lineage>
        <taxon>Eukaryota</taxon>
        <taxon>Fungi</taxon>
        <taxon>Dikarya</taxon>
        <taxon>Ascomycota</taxon>
        <taxon>Pezizomycotina</taxon>
        <taxon>Sordariomycetes</taxon>
        <taxon>Sordariomycetidae</taxon>
        <taxon>Ophiostomatales</taxon>
        <taxon>Ophiostomataceae</taxon>
        <taxon>Leptographium</taxon>
    </lineage>
</organism>
<dbReference type="InParanoid" id="F0XNE2"/>
<feature type="compositionally biased region" description="Basic and acidic residues" evidence="1">
    <location>
        <begin position="12"/>
        <end position="34"/>
    </location>
</feature>
<dbReference type="GeneID" id="25974794"/>
<dbReference type="HOGENOM" id="CLU_2210335_0_0_1"/>